<keyword evidence="3" id="KW-0812">Transmembrane</keyword>
<keyword evidence="1" id="KW-0175">Coiled coil</keyword>
<organism evidence="4 5">
    <name type="scientific">Chloebia gouldiae</name>
    <name type="common">Gouldian finch</name>
    <name type="synonym">Erythrura gouldiae</name>
    <dbReference type="NCBI Taxonomy" id="44316"/>
    <lineage>
        <taxon>Eukaryota</taxon>
        <taxon>Metazoa</taxon>
        <taxon>Chordata</taxon>
        <taxon>Craniata</taxon>
        <taxon>Vertebrata</taxon>
        <taxon>Euteleostomi</taxon>
        <taxon>Archelosauria</taxon>
        <taxon>Archosauria</taxon>
        <taxon>Dinosauria</taxon>
        <taxon>Saurischia</taxon>
        <taxon>Theropoda</taxon>
        <taxon>Coelurosauria</taxon>
        <taxon>Aves</taxon>
        <taxon>Neognathae</taxon>
        <taxon>Neoaves</taxon>
        <taxon>Telluraves</taxon>
        <taxon>Australaves</taxon>
        <taxon>Passeriformes</taxon>
        <taxon>Passeroidea</taxon>
        <taxon>Passeridae</taxon>
        <taxon>Chloebia</taxon>
    </lineage>
</organism>
<protein>
    <submittedName>
        <fullName evidence="4">Uncharacterized protein</fullName>
    </submittedName>
</protein>
<keyword evidence="5" id="KW-1185">Reference proteome</keyword>
<evidence type="ECO:0000313" key="5">
    <source>
        <dbReference type="Proteomes" id="UP000276834"/>
    </source>
</evidence>
<dbReference type="PANTHER" id="PTHR15715">
    <property type="entry name" value="CENTROSOMAL PROTEIN OF 170 KDA"/>
    <property type="match status" value="1"/>
</dbReference>
<feature type="region of interest" description="Disordered" evidence="2">
    <location>
        <begin position="252"/>
        <end position="280"/>
    </location>
</feature>
<reference evidence="4 5" key="1">
    <citation type="journal article" date="2018" name="Proc. R. Soc. B">
        <title>A non-coding region near Follistatin controls head colour polymorphism in the Gouldian finch.</title>
        <authorList>
            <person name="Toomey M.B."/>
            <person name="Marques C.I."/>
            <person name="Andrade P."/>
            <person name="Araujo P.M."/>
            <person name="Sabatino S."/>
            <person name="Gazda M.A."/>
            <person name="Afonso S."/>
            <person name="Lopes R.J."/>
            <person name="Corbo J.C."/>
            <person name="Carneiro M."/>
        </authorList>
    </citation>
    <scope>NUCLEOTIDE SEQUENCE [LARGE SCALE GENOMIC DNA]</scope>
    <source>
        <strain evidence="4">Red01</strain>
        <tissue evidence="4">Muscle</tissue>
    </source>
</reference>
<feature type="coiled-coil region" evidence="1">
    <location>
        <begin position="296"/>
        <end position="323"/>
    </location>
</feature>
<dbReference type="OrthoDB" id="8886722at2759"/>
<feature type="coiled-coil region" evidence="1">
    <location>
        <begin position="69"/>
        <end position="175"/>
    </location>
</feature>
<keyword evidence="3" id="KW-0472">Membrane</keyword>
<gene>
    <name evidence="4" type="ORF">DV515_00016971</name>
</gene>
<dbReference type="CDD" id="cd21912">
    <property type="entry name" value="CC1_T3JAM"/>
    <property type="match status" value="1"/>
</dbReference>
<dbReference type="PANTHER" id="PTHR15715:SF21">
    <property type="entry name" value="TRAF3-INTERACTING JNK-ACTIVATING MODULATOR"/>
    <property type="match status" value="1"/>
</dbReference>
<keyword evidence="3" id="KW-1133">Transmembrane helix</keyword>
<proteinExistence type="predicted"/>
<dbReference type="AlphaFoldDB" id="A0A3L8RBN9"/>
<dbReference type="Proteomes" id="UP000276834">
    <property type="component" value="Unassembled WGS sequence"/>
</dbReference>
<sequence>MVQLSNYLKEALHRELLLKQKMVILQELLSTLLQASEKSWQGQLNEDKLRCKLRVLENQLQACAQSYSKECVKKILIEMEDQKQTYEQKAKEALQKMLEDKLLTEQQLQNSQSERLRRELRALRDERTELLRRASALRGANDRQAGHIRHIQDKLQKEQEQKVILEATISHLQNLIHNQNNQQKSQEVTVQRKDQVFTTQTPSLIPAKEKQSALSEHPEEEEKEEEEEEEEEEGTESLKDEMQKWTFQLTAQENEVPEDAGAEPGRARPRAKRCGGCSSPGACRARGEGPWLCSRCSELRSELEALSQEYQSCLTRLRQCRDELRRSHGGQAQRRRGPCIPLLLAVAAVAIAAFLASYRL</sequence>
<feature type="transmembrane region" description="Helical" evidence="3">
    <location>
        <begin position="340"/>
        <end position="358"/>
    </location>
</feature>
<name>A0A3L8RBN9_CHLGU</name>
<dbReference type="InterPro" id="IPR051176">
    <property type="entry name" value="Cent_Immune-Sig_Mod"/>
</dbReference>
<evidence type="ECO:0000256" key="3">
    <source>
        <dbReference type="SAM" id="Phobius"/>
    </source>
</evidence>
<accession>A0A3L8RBN9</accession>
<feature type="region of interest" description="Disordered" evidence="2">
    <location>
        <begin position="197"/>
        <end position="239"/>
    </location>
</feature>
<dbReference type="EMBL" id="QUSF01000626">
    <property type="protein sequence ID" value="RLV76443.1"/>
    <property type="molecule type" value="Genomic_DNA"/>
</dbReference>
<evidence type="ECO:0000256" key="1">
    <source>
        <dbReference type="SAM" id="Coils"/>
    </source>
</evidence>
<evidence type="ECO:0000313" key="4">
    <source>
        <dbReference type="EMBL" id="RLV76443.1"/>
    </source>
</evidence>
<evidence type="ECO:0000256" key="2">
    <source>
        <dbReference type="SAM" id="MobiDB-lite"/>
    </source>
</evidence>
<feature type="compositionally biased region" description="Acidic residues" evidence="2">
    <location>
        <begin position="218"/>
        <end position="235"/>
    </location>
</feature>
<comment type="caution">
    <text evidence="4">The sequence shown here is derived from an EMBL/GenBank/DDBJ whole genome shotgun (WGS) entry which is preliminary data.</text>
</comment>